<sequence length="130" mass="14398">MTLIPGDGIRPLVTEAVEQVMDVMHAPVYFEKLRTPMGGGVSSLNVKLRKELDLYASLVNCYNLPGLPTHHQNVDIVVIRENTEGGALADHDLESLYSESEEQTPAMVFAMDLLIVPTMDDNSSDDLLQW</sequence>
<reference evidence="2" key="1">
    <citation type="journal article" date="2023" name="G3 (Bethesda)">
        <title>Genome assembly and association tests identify interacting loci associated with vigor, precocity, and sex in interspecific pistachio rootstocks.</title>
        <authorList>
            <person name="Palmer W."/>
            <person name="Jacygrad E."/>
            <person name="Sagayaradj S."/>
            <person name="Cavanaugh K."/>
            <person name="Han R."/>
            <person name="Bertier L."/>
            <person name="Beede B."/>
            <person name="Kafkas S."/>
            <person name="Golino D."/>
            <person name="Preece J."/>
            <person name="Michelmore R."/>
        </authorList>
    </citation>
    <scope>NUCLEOTIDE SEQUENCE [LARGE SCALE GENOMIC DNA]</scope>
</reference>
<protein>
    <submittedName>
        <fullName evidence="1">Uncharacterized protein</fullName>
    </submittedName>
</protein>
<dbReference type="Proteomes" id="UP001164250">
    <property type="component" value="Chromosome 13"/>
</dbReference>
<proteinExistence type="predicted"/>
<gene>
    <name evidence="1" type="ORF">Patl1_22497</name>
</gene>
<name>A0ACC0ZU91_9ROSI</name>
<accession>A0ACC0ZU91</accession>
<keyword evidence="2" id="KW-1185">Reference proteome</keyword>
<dbReference type="EMBL" id="CM047909">
    <property type="protein sequence ID" value="KAJ0078740.1"/>
    <property type="molecule type" value="Genomic_DNA"/>
</dbReference>
<comment type="caution">
    <text evidence="1">The sequence shown here is derived from an EMBL/GenBank/DDBJ whole genome shotgun (WGS) entry which is preliminary data.</text>
</comment>
<evidence type="ECO:0000313" key="1">
    <source>
        <dbReference type="EMBL" id="KAJ0078740.1"/>
    </source>
</evidence>
<organism evidence="1 2">
    <name type="scientific">Pistacia atlantica</name>
    <dbReference type="NCBI Taxonomy" id="434234"/>
    <lineage>
        <taxon>Eukaryota</taxon>
        <taxon>Viridiplantae</taxon>
        <taxon>Streptophyta</taxon>
        <taxon>Embryophyta</taxon>
        <taxon>Tracheophyta</taxon>
        <taxon>Spermatophyta</taxon>
        <taxon>Magnoliopsida</taxon>
        <taxon>eudicotyledons</taxon>
        <taxon>Gunneridae</taxon>
        <taxon>Pentapetalae</taxon>
        <taxon>rosids</taxon>
        <taxon>malvids</taxon>
        <taxon>Sapindales</taxon>
        <taxon>Anacardiaceae</taxon>
        <taxon>Pistacia</taxon>
    </lineage>
</organism>
<evidence type="ECO:0000313" key="2">
    <source>
        <dbReference type="Proteomes" id="UP001164250"/>
    </source>
</evidence>